<dbReference type="AlphaFoldDB" id="A0A109UWR6"/>
<dbReference type="OrthoDB" id="19232at2759"/>
<evidence type="ECO:0000313" key="3">
    <source>
        <dbReference type="EMBL" id="AMD18577.1"/>
    </source>
</evidence>
<dbReference type="RefSeq" id="XP_017985573.1">
    <property type="nucleotide sequence ID" value="XM_018130331.1"/>
</dbReference>
<dbReference type="PANTHER" id="PTHR47766">
    <property type="entry name" value="PROTEIN EFR3"/>
    <property type="match status" value="1"/>
</dbReference>
<dbReference type="Pfam" id="PF21072">
    <property type="entry name" value="EFR3"/>
    <property type="match status" value="1"/>
</dbReference>
<evidence type="ECO:0000313" key="4">
    <source>
        <dbReference type="Proteomes" id="UP000243052"/>
    </source>
</evidence>
<dbReference type="InterPro" id="IPR039786">
    <property type="entry name" value="EFR3"/>
</dbReference>
<dbReference type="EMBL" id="CP014242">
    <property type="protein sequence ID" value="AMD18577.1"/>
    <property type="molecule type" value="Genomic_DNA"/>
</dbReference>
<accession>A0A109UWR6</accession>
<sequence length="710" mass="80485">MVSLFSPKHQKLVNQCYPTGRTPDKKPKSSETSYLLYYVNSRRTKLEKVGAYLVKRTTTDLNHRRIGNVMVTLELLDKIIVSCKENLNVFLKEFLDIMIKTLNNNNFNIDVSVVEKIETAFGSICQHLDGVLCNGDLEFIQMYETFVNIYFQVVTERLKNDDLLMKGCLDISKTTSLASNPQVSVLMARAVELALCKFQELHLRFQGEYLDVDLSPSERRLSRSQTHVAGLEEVQNPMDYSEMALQSFFNTTETDKLSISIRALIKRLIEVPNKDLLQYISNRIPVQLRYIIILLFTRALTTHDESSVVLLKLMTTLLVSEVSIIGLSVLDFMRKITAFQLSNTTHPQIVDACTQTISALNRKCYYKDQSLDMVSELLLKLKDISSPVHKEILIGDLNAILKTISAPFITLDVFLEVAPYVDNHLELFSFVTEKIPGGFVMNMFFRYLINLKSKDEQEAILDAAFAKFKHFTLFSGLICFLEEGYARNNVYYSYHMRAAKFLELEDYYEQALRKKRENELFTRKDLVNYYSDPGCNKYAEKGLRILILQTNRVSSTDLVFETPPDGDVVDSSKFPLTPTTSQLQSKMLSNSDISIKSLDKLKTPKVSDLKKAARGIRLAKSHGSLHASQSIKSKITNITFLLNELNNDRDAAGVEDSEYAQADNSNNLVSPSPTCQMLSVGTPKKISLDDSFHDASADVSSTFRGKLFSS</sequence>
<dbReference type="InterPro" id="IPR049150">
    <property type="entry name" value="EFR3_HEAT-like_rpt"/>
</dbReference>
<protein>
    <recommendedName>
        <fullName evidence="2">Protein EFR3</fullName>
    </recommendedName>
</protein>
<dbReference type="GO" id="GO:0005886">
    <property type="term" value="C:plasma membrane"/>
    <property type="evidence" value="ECO:0007669"/>
    <property type="project" value="TreeGrafter"/>
</dbReference>
<comment type="similarity">
    <text evidence="1">Belongs to the EFR3 family.</text>
</comment>
<evidence type="ECO:0000256" key="2">
    <source>
        <dbReference type="ARBA" id="ARBA00017967"/>
    </source>
</evidence>
<keyword evidence="4" id="KW-1185">Reference proteome</keyword>
<dbReference type="GO" id="GO:0072659">
    <property type="term" value="P:protein localization to plasma membrane"/>
    <property type="evidence" value="ECO:0007669"/>
    <property type="project" value="InterPro"/>
</dbReference>
<dbReference type="Gene3D" id="1.25.10.10">
    <property type="entry name" value="Leucine-rich Repeat Variant"/>
    <property type="match status" value="1"/>
</dbReference>
<name>A0A109UWR6_9SACH</name>
<dbReference type="STRING" id="45286.A0A109UWR6"/>
<evidence type="ECO:0000256" key="1">
    <source>
        <dbReference type="ARBA" id="ARBA00010216"/>
    </source>
</evidence>
<gene>
    <name evidence="3" type="ORF">AW171_hschr284</name>
</gene>
<dbReference type="Proteomes" id="UP000243052">
    <property type="component" value="Chromosome ii"/>
</dbReference>
<organism evidence="3 4">
    <name type="scientific">Eremothecium sinecaudum</name>
    <dbReference type="NCBI Taxonomy" id="45286"/>
    <lineage>
        <taxon>Eukaryota</taxon>
        <taxon>Fungi</taxon>
        <taxon>Dikarya</taxon>
        <taxon>Ascomycota</taxon>
        <taxon>Saccharomycotina</taxon>
        <taxon>Saccharomycetes</taxon>
        <taxon>Saccharomycetales</taxon>
        <taxon>Saccharomycetaceae</taxon>
        <taxon>Eremothecium</taxon>
    </lineage>
</organism>
<dbReference type="PANTHER" id="PTHR47766:SF1">
    <property type="entry name" value="PROTEIN EFR3"/>
    <property type="match status" value="1"/>
</dbReference>
<dbReference type="GeneID" id="28722483"/>
<dbReference type="InterPro" id="IPR016024">
    <property type="entry name" value="ARM-type_fold"/>
</dbReference>
<reference evidence="3 4" key="1">
    <citation type="submission" date="2016-01" db="EMBL/GenBank/DDBJ databases">
        <title>Genome sequence of the yeast Holleya sinecauda.</title>
        <authorList>
            <person name="Dietrich F.S."/>
        </authorList>
    </citation>
    <scope>NUCLEOTIDE SEQUENCE [LARGE SCALE GENOMIC DNA]</scope>
    <source>
        <strain evidence="3 4">ATCC 58844</strain>
    </source>
</reference>
<dbReference type="SUPFAM" id="SSF48371">
    <property type="entry name" value="ARM repeat"/>
    <property type="match status" value="1"/>
</dbReference>
<dbReference type="InterPro" id="IPR011989">
    <property type="entry name" value="ARM-like"/>
</dbReference>
<proteinExistence type="inferred from homology"/>